<dbReference type="AlphaFoldDB" id="A0A9N9E085"/>
<gene>
    <name evidence="2" type="ORF">RFULGI_LOCUS8623</name>
</gene>
<evidence type="ECO:0000313" key="2">
    <source>
        <dbReference type="EMBL" id="CAG8654989.1"/>
    </source>
</evidence>
<comment type="caution">
    <text evidence="2">The sequence shown here is derived from an EMBL/GenBank/DDBJ whole genome shotgun (WGS) entry which is preliminary data.</text>
</comment>
<evidence type="ECO:0000313" key="3">
    <source>
        <dbReference type="Proteomes" id="UP000789396"/>
    </source>
</evidence>
<sequence>NYTPKPKPQKDESSSTNFMDALSQIKTGESAVQENSDNTVNSQDIDSD</sequence>
<reference evidence="2" key="1">
    <citation type="submission" date="2021-06" db="EMBL/GenBank/DDBJ databases">
        <authorList>
            <person name="Kallberg Y."/>
            <person name="Tangrot J."/>
            <person name="Rosling A."/>
        </authorList>
    </citation>
    <scope>NUCLEOTIDE SEQUENCE</scope>
    <source>
        <strain evidence="2">IN212</strain>
    </source>
</reference>
<dbReference type="OrthoDB" id="2472099at2759"/>
<feature type="non-terminal residue" evidence="2">
    <location>
        <position position="1"/>
    </location>
</feature>
<name>A0A9N9E085_9GLOM</name>
<proteinExistence type="predicted"/>
<organism evidence="2 3">
    <name type="scientific">Racocetra fulgida</name>
    <dbReference type="NCBI Taxonomy" id="60492"/>
    <lineage>
        <taxon>Eukaryota</taxon>
        <taxon>Fungi</taxon>
        <taxon>Fungi incertae sedis</taxon>
        <taxon>Mucoromycota</taxon>
        <taxon>Glomeromycotina</taxon>
        <taxon>Glomeromycetes</taxon>
        <taxon>Diversisporales</taxon>
        <taxon>Gigasporaceae</taxon>
        <taxon>Racocetra</taxon>
    </lineage>
</organism>
<dbReference type="EMBL" id="CAJVPZ010014131">
    <property type="protein sequence ID" value="CAG8654989.1"/>
    <property type="molecule type" value="Genomic_DNA"/>
</dbReference>
<keyword evidence="3" id="KW-1185">Reference proteome</keyword>
<feature type="region of interest" description="Disordered" evidence="1">
    <location>
        <begin position="27"/>
        <end position="48"/>
    </location>
</feature>
<dbReference type="Proteomes" id="UP000789396">
    <property type="component" value="Unassembled WGS sequence"/>
</dbReference>
<evidence type="ECO:0000256" key="1">
    <source>
        <dbReference type="SAM" id="MobiDB-lite"/>
    </source>
</evidence>
<protein>
    <submittedName>
        <fullName evidence="2">884_t:CDS:1</fullName>
    </submittedName>
</protein>
<accession>A0A9N9E085</accession>